<proteinExistence type="predicted"/>
<dbReference type="OrthoDB" id="8612906at2"/>
<dbReference type="Proteomes" id="UP000190890">
    <property type="component" value="Unassembled WGS sequence"/>
</dbReference>
<comment type="caution">
    <text evidence="1">The sequence shown here is derived from an EMBL/GenBank/DDBJ whole genome shotgun (WGS) entry which is preliminary data.</text>
</comment>
<dbReference type="EMBL" id="LZZM01000206">
    <property type="protein sequence ID" value="OOM73995.1"/>
    <property type="molecule type" value="Genomic_DNA"/>
</dbReference>
<dbReference type="STRING" id="29367.CLPUN_42330"/>
<keyword evidence="2" id="KW-1185">Reference proteome</keyword>
<accession>A0A1S8T967</accession>
<evidence type="ECO:0000313" key="1">
    <source>
        <dbReference type="EMBL" id="OOM73995.1"/>
    </source>
</evidence>
<protein>
    <submittedName>
        <fullName evidence="1">Uncharacterized protein</fullName>
    </submittedName>
</protein>
<sequence>MINGFTNVAITKDLTKDIVNSLKDLAKKTVCVGVPSEEDTQRDNISNAELMYIHTNGIRNKSMIQEMQHDVDKMPYSKAHELYVHEHGSPLWNSPPRPILEPAIENSKDQVAELMKDTAKVALNGGDVTPALNEVGMQGQNIAREWFTNPSNNWAPNSQDTIKRKGSDKPLIDKGELRKSITYVVKDGDV</sequence>
<organism evidence="1 2">
    <name type="scientific">Clostridium puniceum</name>
    <dbReference type="NCBI Taxonomy" id="29367"/>
    <lineage>
        <taxon>Bacteria</taxon>
        <taxon>Bacillati</taxon>
        <taxon>Bacillota</taxon>
        <taxon>Clostridia</taxon>
        <taxon>Eubacteriales</taxon>
        <taxon>Clostridiaceae</taxon>
        <taxon>Clostridium</taxon>
    </lineage>
</organism>
<reference evidence="1 2" key="1">
    <citation type="submission" date="2016-05" db="EMBL/GenBank/DDBJ databases">
        <title>Microbial solvent formation.</title>
        <authorList>
            <person name="Poehlein A."/>
            <person name="Montoya Solano J.D."/>
            <person name="Flitsch S."/>
            <person name="Krabben P."/>
            <person name="Duerre P."/>
            <person name="Daniel R."/>
        </authorList>
    </citation>
    <scope>NUCLEOTIDE SEQUENCE [LARGE SCALE GENOMIC DNA]</scope>
    <source>
        <strain evidence="1 2">DSM 2619</strain>
    </source>
</reference>
<name>A0A1S8T967_9CLOT</name>
<dbReference type="AlphaFoldDB" id="A0A1S8T967"/>
<evidence type="ECO:0000313" key="2">
    <source>
        <dbReference type="Proteomes" id="UP000190890"/>
    </source>
</evidence>
<dbReference type="RefSeq" id="WP_077849180.1">
    <property type="nucleotide sequence ID" value="NZ_LZZM01000206.1"/>
</dbReference>
<gene>
    <name evidence="1" type="ORF">CLPUN_42330</name>
</gene>